<dbReference type="GO" id="GO:0046872">
    <property type="term" value="F:metal ion binding"/>
    <property type="evidence" value="ECO:0007669"/>
    <property type="project" value="UniProtKB-KW"/>
</dbReference>
<reference evidence="7 8" key="1">
    <citation type="submission" date="2019-09" db="EMBL/GenBank/DDBJ databases">
        <title>Genome sequence of Rhodovastum atsumiense, a diverse member of the Acetobacteraceae family of non-sulfur purple photosynthetic bacteria.</title>
        <authorList>
            <person name="Meyer T."/>
            <person name="Kyndt J."/>
        </authorList>
    </citation>
    <scope>NUCLEOTIDE SEQUENCE [LARGE SCALE GENOMIC DNA]</scope>
    <source>
        <strain evidence="7 8">DSM 21279</strain>
    </source>
</reference>
<dbReference type="Gene3D" id="1.10.760.10">
    <property type="entry name" value="Cytochrome c-like domain"/>
    <property type="match status" value="1"/>
</dbReference>
<evidence type="ECO:0000256" key="2">
    <source>
        <dbReference type="ARBA" id="ARBA00022723"/>
    </source>
</evidence>
<dbReference type="OrthoDB" id="5295318at2"/>
<keyword evidence="8" id="KW-1185">Reference proteome</keyword>
<accession>A0A5M6INN8</accession>
<evidence type="ECO:0000313" key="7">
    <source>
        <dbReference type="EMBL" id="KAA5609862.1"/>
    </source>
</evidence>
<evidence type="ECO:0000256" key="5">
    <source>
        <dbReference type="SAM" id="SignalP"/>
    </source>
</evidence>
<dbReference type="Pfam" id="PF09086">
    <property type="entry name" value="DUF1924"/>
    <property type="match status" value="1"/>
</dbReference>
<dbReference type="GO" id="GO:0009055">
    <property type="term" value="F:electron transfer activity"/>
    <property type="evidence" value="ECO:0007669"/>
    <property type="project" value="InterPro"/>
</dbReference>
<keyword evidence="3 4" id="KW-0408">Iron</keyword>
<evidence type="ECO:0000259" key="6">
    <source>
        <dbReference type="PROSITE" id="PS51007"/>
    </source>
</evidence>
<dbReference type="SUPFAM" id="SSF46626">
    <property type="entry name" value="Cytochrome c"/>
    <property type="match status" value="1"/>
</dbReference>
<evidence type="ECO:0000256" key="4">
    <source>
        <dbReference type="PROSITE-ProRule" id="PRU00433"/>
    </source>
</evidence>
<dbReference type="EMBL" id="VWPK01000042">
    <property type="protein sequence ID" value="KAA5609862.1"/>
    <property type="molecule type" value="Genomic_DNA"/>
</dbReference>
<feature type="domain" description="Cytochrome c" evidence="6">
    <location>
        <begin position="52"/>
        <end position="144"/>
    </location>
</feature>
<feature type="signal peptide" evidence="5">
    <location>
        <begin position="1"/>
        <end position="24"/>
    </location>
</feature>
<keyword evidence="2 4" id="KW-0479">Metal-binding</keyword>
<proteinExistence type="predicted"/>
<dbReference type="Proteomes" id="UP000325255">
    <property type="component" value="Unassembled WGS sequence"/>
</dbReference>
<organism evidence="7 8">
    <name type="scientific">Rhodovastum atsumiense</name>
    <dbReference type="NCBI Taxonomy" id="504468"/>
    <lineage>
        <taxon>Bacteria</taxon>
        <taxon>Pseudomonadati</taxon>
        <taxon>Pseudomonadota</taxon>
        <taxon>Alphaproteobacteria</taxon>
        <taxon>Acetobacterales</taxon>
        <taxon>Acetobacteraceae</taxon>
        <taxon>Rhodovastum</taxon>
    </lineage>
</organism>
<dbReference type="GO" id="GO:0020037">
    <property type="term" value="F:heme binding"/>
    <property type="evidence" value="ECO:0007669"/>
    <property type="project" value="InterPro"/>
</dbReference>
<gene>
    <name evidence="7" type="ORF">F1189_21980</name>
</gene>
<dbReference type="AlphaFoldDB" id="A0A5M6INN8"/>
<feature type="chain" id="PRO_5024453647" evidence="5">
    <location>
        <begin position="25"/>
        <end position="144"/>
    </location>
</feature>
<dbReference type="RefSeq" id="WP_150043031.1">
    <property type="nucleotide sequence ID" value="NZ_OW485601.1"/>
</dbReference>
<evidence type="ECO:0000256" key="3">
    <source>
        <dbReference type="ARBA" id="ARBA00023004"/>
    </source>
</evidence>
<dbReference type="PROSITE" id="PS51007">
    <property type="entry name" value="CYTC"/>
    <property type="match status" value="1"/>
</dbReference>
<keyword evidence="5" id="KW-0732">Signal</keyword>
<keyword evidence="1 4" id="KW-0349">Heme</keyword>
<protein>
    <submittedName>
        <fullName evidence="7">DUF1924 domain-containing protein</fullName>
    </submittedName>
</protein>
<comment type="caution">
    <text evidence="7">The sequence shown here is derived from an EMBL/GenBank/DDBJ whole genome shotgun (WGS) entry which is preliminary data.</text>
</comment>
<evidence type="ECO:0000256" key="1">
    <source>
        <dbReference type="ARBA" id="ARBA00022617"/>
    </source>
</evidence>
<dbReference type="InterPro" id="IPR009056">
    <property type="entry name" value="Cyt_c-like_dom"/>
</dbReference>
<dbReference type="InterPro" id="IPR015170">
    <property type="entry name" value="DUF1924_SHP"/>
</dbReference>
<dbReference type="InterPro" id="IPR036909">
    <property type="entry name" value="Cyt_c-like_dom_sf"/>
</dbReference>
<sequence>MPKRLIPLRAAAALVVLLPALGHAAMPEPRRDAILADAAAAAKAADPAFAGFSAERGRALYVGPHQANADVPACATCHTQDPRGRGRHVRTGRPIEPLAVSANPARFTDAAAVEKHFVRDCKNVLGRACTAQEKGDVLTFLIGQ</sequence>
<name>A0A5M6INN8_9PROT</name>
<evidence type="ECO:0000313" key="8">
    <source>
        <dbReference type="Proteomes" id="UP000325255"/>
    </source>
</evidence>